<dbReference type="InterPro" id="IPR037147">
    <property type="entry name" value="Ribosomal_bL28_sf"/>
</dbReference>
<feature type="region of interest" description="Disordered" evidence="6">
    <location>
        <begin position="76"/>
        <end position="97"/>
    </location>
</feature>
<dbReference type="SUPFAM" id="SSF143800">
    <property type="entry name" value="L28p-like"/>
    <property type="match status" value="1"/>
</dbReference>
<proteinExistence type="inferred from homology"/>
<sequence>MASTLRFGLFARPATSSLLLAQPSTTISTACLAAAASATATPSSATSASSIIPADTRAFSTTRTLLATGYPRQGIPRDTANLPIPKPHARDTHIPAYPYGPRPVYKQSNAGLYAGARIQFGNNVTPKHNVKTHRKWRPNVQRKRLWSPALRCFVQTRVTTRVLRTIDKVGGLDEYLLGDKAQRIKDLGPWGWKLRWRLMQSETVKERFLEQRKKLGLVPRTRAEIEEQVKMEREAAAVMAQATDDAARLALQAETDRMLDAGEEFALGNDKP</sequence>
<dbReference type="GO" id="GO:0003735">
    <property type="term" value="F:structural constituent of ribosome"/>
    <property type="evidence" value="ECO:0007669"/>
    <property type="project" value="InterPro"/>
</dbReference>
<evidence type="ECO:0000256" key="1">
    <source>
        <dbReference type="ARBA" id="ARBA00008760"/>
    </source>
</evidence>
<dbReference type="PANTHER" id="PTHR13528">
    <property type="entry name" value="39S RIBOSOMAL PROTEIN L28, MITOCHONDRIAL"/>
    <property type="match status" value="1"/>
</dbReference>
<name>A0A2T2ZWN2_9PEZI</name>
<protein>
    <recommendedName>
        <fullName evidence="4">Large ribosomal subunit protein bL28m</fullName>
    </recommendedName>
</protein>
<dbReference type="AlphaFoldDB" id="A0A2T2ZWN2"/>
<comment type="function">
    <text evidence="5">Component of the mitochondrial ribosome (mitoribosome), a dedicated translation machinery responsible for the synthesis of mitochondrial genome-encoded proteins, including at least some of the essential transmembrane subunits of the mitochondrial respiratory chain. The mitoribosomes are attached to the mitochondrial inner membrane and translation products are cotranslationally integrated into the membrane.</text>
</comment>
<keyword evidence="2" id="KW-0689">Ribosomal protein</keyword>
<dbReference type="InterPro" id="IPR026569">
    <property type="entry name" value="Ribosomal_bL28"/>
</dbReference>
<dbReference type="PANTHER" id="PTHR13528:SF2">
    <property type="entry name" value="LARGE RIBOSOMAL SUBUNIT PROTEIN BL28M"/>
    <property type="match status" value="1"/>
</dbReference>
<dbReference type="PROSITE" id="PS51257">
    <property type="entry name" value="PROKAR_LIPOPROTEIN"/>
    <property type="match status" value="1"/>
</dbReference>
<evidence type="ECO:0000256" key="2">
    <source>
        <dbReference type="ARBA" id="ARBA00022980"/>
    </source>
</evidence>
<keyword evidence="3" id="KW-0687">Ribonucleoprotein</keyword>
<evidence type="ECO:0000256" key="5">
    <source>
        <dbReference type="ARBA" id="ARBA00037226"/>
    </source>
</evidence>
<dbReference type="Pfam" id="PF00830">
    <property type="entry name" value="Ribosomal_L28"/>
    <property type="match status" value="1"/>
</dbReference>
<comment type="similarity">
    <text evidence="1">Belongs to the bacterial ribosomal protein bL28 family.</text>
</comment>
<dbReference type="Proteomes" id="UP000241462">
    <property type="component" value="Unassembled WGS sequence"/>
</dbReference>
<keyword evidence="8" id="KW-1185">Reference proteome</keyword>
<dbReference type="STRING" id="2025994.A0A2T2ZWN2"/>
<reference evidence="7 8" key="1">
    <citation type="journal article" date="2018" name="Mycol. Prog.">
        <title>Coniella lustricola, a new species from submerged detritus.</title>
        <authorList>
            <person name="Raudabaugh D.B."/>
            <person name="Iturriaga T."/>
            <person name="Carver A."/>
            <person name="Mondo S."/>
            <person name="Pangilinan J."/>
            <person name="Lipzen A."/>
            <person name="He G."/>
            <person name="Amirebrahimi M."/>
            <person name="Grigoriev I.V."/>
            <person name="Miller A.N."/>
        </authorList>
    </citation>
    <scope>NUCLEOTIDE SEQUENCE [LARGE SCALE GENOMIC DNA]</scope>
    <source>
        <strain evidence="7 8">B22-T-1</strain>
    </source>
</reference>
<accession>A0A2T2ZWN2</accession>
<dbReference type="FunFam" id="2.30.170.40:FF:000003">
    <property type="entry name" value="54S ribosomal protein L24"/>
    <property type="match status" value="1"/>
</dbReference>
<dbReference type="OrthoDB" id="361870at2759"/>
<organism evidence="7 8">
    <name type="scientific">Coniella lustricola</name>
    <dbReference type="NCBI Taxonomy" id="2025994"/>
    <lineage>
        <taxon>Eukaryota</taxon>
        <taxon>Fungi</taxon>
        <taxon>Dikarya</taxon>
        <taxon>Ascomycota</taxon>
        <taxon>Pezizomycotina</taxon>
        <taxon>Sordariomycetes</taxon>
        <taxon>Sordariomycetidae</taxon>
        <taxon>Diaporthales</taxon>
        <taxon>Schizoparmaceae</taxon>
        <taxon>Coniella</taxon>
    </lineage>
</organism>
<dbReference type="InParanoid" id="A0A2T2ZWN2"/>
<dbReference type="HAMAP" id="MF_00373">
    <property type="entry name" value="Ribosomal_bL28"/>
    <property type="match status" value="1"/>
</dbReference>
<dbReference type="Gene3D" id="2.30.170.40">
    <property type="entry name" value="Ribosomal protein L28/L24"/>
    <property type="match status" value="1"/>
</dbReference>
<dbReference type="InterPro" id="IPR034704">
    <property type="entry name" value="Ribosomal_bL28/bL31-like_sf"/>
</dbReference>
<dbReference type="GO" id="GO:0005762">
    <property type="term" value="C:mitochondrial large ribosomal subunit"/>
    <property type="evidence" value="ECO:0007669"/>
    <property type="project" value="TreeGrafter"/>
</dbReference>
<gene>
    <name evidence="7" type="ORF">BD289DRAFT_443779</name>
</gene>
<evidence type="ECO:0000313" key="7">
    <source>
        <dbReference type="EMBL" id="PSR78521.1"/>
    </source>
</evidence>
<evidence type="ECO:0000313" key="8">
    <source>
        <dbReference type="Proteomes" id="UP000241462"/>
    </source>
</evidence>
<dbReference type="EMBL" id="KZ678602">
    <property type="protein sequence ID" value="PSR78521.1"/>
    <property type="molecule type" value="Genomic_DNA"/>
</dbReference>
<evidence type="ECO:0000256" key="4">
    <source>
        <dbReference type="ARBA" id="ARBA00035269"/>
    </source>
</evidence>
<evidence type="ECO:0000256" key="6">
    <source>
        <dbReference type="SAM" id="MobiDB-lite"/>
    </source>
</evidence>
<evidence type="ECO:0000256" key="3">
    <source>
        <dbReference type="ARBA" id="ARBA00023274"/>
    </source>
</evidence>